<dbReference type="Proteomes" id="UP000316079">
    <property type="component" value="Unassembled WGS sequence"/>
</dbReference>
<keyword evidence="2" id="KW-1133">Transmembrane helix</keyword>
<feature type="region of interest" description="Disordered" evidence="1">
    <location>
        <begin position="922"/>
        <end position="975"/>
    </location>
</feature>
<dbReference type="GO" id="GO:0006405">
    <property type="term" value="P:RNA export from nucleus"/>
    <property type="evidence" value="ECO:0007669"/>
    <property type="project" value="TreeGrafter"/>
</dbReference>
<dbReference type="GO" id="GO:0006606">
    <property type="term" value="P:protein import into nucleus"/>
    <property type="evidence" value="ECO:0007669"/>
    <property type="project" value="TreeGrafter"/>
</dbReference>
<dbReference type="InterPro" id="IPR026054">
    <property type="entry name" value="Nucleoporin"/>
</dbReference>
<dbReference type="GO" id="GO:0005643">
    <property type="term" value="C:nuclear pore"/>
    <property type="evidence" value="ECO:0007669"/>
    <property type="project" value="TreeGrafter"/>
</dbReference>
<evidence type="ECO:0000256" key="2">
    <source>
        <dbReference type="SAM" id="Phobius"/>
    </source>
</evidence>
<feature type="compositionally biased region" description="Polar residues" evidence="1">
    <location>
        <begin position="378"/>
        <end position="411"/>
    </location>
</feature>
<dbReference type="PANTHER" id="PTHR23193:SF5">
    <property type="entry name" value="NUCLEAR ENVELOPE PORE MEMBRANE PROTEIN POM 121C-RELATED"/>
    <property type="match status" value="1"/>
</dbReference>
<feature type="region of interest" description="Disordered" evidence="1">
    <location>
        <begin position="286"/>
        <end position="480"/>
    </location>
</feature>
<dbReference type="AlphaFoldDB" id="A0A553QZL1"/>
<feature type="transmembrane region" description="Helical" evidence="2">
    <location>
        <begin position="9"/>
        <end position="25"/>
    </location>
</feature>
<evidence type="ECO:0000313" key="4">
    <source>
        <dbReference type="Proteomes" id="UP000316079"/>
    </source>
</evidence>
<keyword evidence="2" id="KW-0812">Transmembrane</keyword>
<feature type="compositionally biased region" description="Low complexity" evidence="1">
    <location>
        <begin position="940"/>
        <end position="970"/>
    </location>
</feature>
<dbReference type="PANTHER" id="PTHR23193">
    <property type="entry name" value="NUCLEAR PORE COMPLEX PROTEIN NUP"/>
    <property type="match status" value="1"/>
</dbReference>
<comment type="caution">
    <text evidence="3">The sequence shown here is derived from an EMBL/GenBank/DDBJ whole genome shotgun (WGS) entry which is preliminary data.</text>
</comment>
<accession>A0A553QZL1</accession>
<evidence type="ECO:0000313" key="3">
    <source>
        <dbReference type="EMBL" id="TRY95404.1"/>
    </source>
</evidence>
<sequence length="1147" mass="118758">MSPEDKRRLVVFSVAALSLFFLFLTLNYIPIYLYILFICVASGVFYFHKVGEPHLFERLGLNPRRGLRVPAALLRWLPGRTLSGPPVTHRSKIRKSDTRNSFASPIERHFVGSSYRRDQTLSDTLFSPRDILMGSYLVKPEESPSAAGAPGAFGHPRNQLRERLTRPNHAVLTPNRRLSFGDPVGTVSRFTITPHRHYPLQQTGSSPVGVMPPAAWDGFRKKTVLTPRNSPTVHSPVTVKIARPDPARSSFFNHLNSPGAVTSPGLGAQTDPCSREAVLRVLRESRKREVDEDKSVCSGQKNKRRRHDSSESSQSAFEPLLANGASSQLVPKPGTLKRGMNSSLQEETTMKRSRTSSISSLSFAPIPSGVPGSARNPIRSSYSSSQGYPQRRPASSVSLSPYTSPGGSRCQTPERASKKAREDSSNSPSSASLVKMDKVTADFDPAPATAKVTPKSEAPSAAPVADSESSGSKRKRKIQLVTTNRSDQISLPPPPELGYTITTKDLDLEKKAAISQIQKALEEPEPEIPPASEPTPALAPALALFAQPAPASTSIPTSALSTVSPLGSLAKPVPETTPVTTMTSAPTIDLTISVPSTVSSAPLTLTSAPSMTTTPTAPISTISNPLLESLKSMKNSPLLSSPTSISTTTAAPPVPISSFSTPAVSVNPSRGVTITQTAPVGLQASFSAPSSISSPASKLATSMSPAFAQILAQPLQLTSATPSLGGGGSLFSLIKPVATPASEPPKSTVAAPVATISLATSVTNHLSSGFKPIVSAPNPTPASTIEVKPTQPTFKPLFGSGTTGSAISAFGQTATPLMSTPAAPASLKSGGLFGGLTSTQPTTVSTAPPTVSQSLFGSWSTTTTSAPGTNSTFQFGVSSTSTAAPVLNTNTASAGGTTSAFQFGAPKPASAPQTQSTFTFGQISSNQSSTPTPFGSFGMTSNTTTSSETPTKRTTFGTSTFTAASPSTFPGSTAQAPVASKPFTFGESGGSSNGAQFTFGAPAAAVSTVAPAFGTNTQSSFGVASSGLSFGNTTTPSATTVFGASSQTPAALPAPAPSFSFGGATTANQNTAPSTLAAPAAGGFNFGASTPFGTPAPAPQTPGFSFGANNTDNKTAFGESAFLQQMSESWWHLAAIYTRFTLVAFGV</sequence>
<proteinExistence type="predicted"/>
<evidence type="ECO:0000256" key="1">
    <source>
        <dbReference type="SAM" id="MobiDB-lite"/>
    </source>
</evidence>
<dbReference type="GO" id="GO:0008139">
    <property type="term" value="F:nuclear localization sequence binding"/>
    <property type="evidence" value="ECO:0007669"/>
    <property type="project" value="TreeGrafter"/>
</dbReference>
<name>A0A553QZL1_9TELE</name>
<organism evidence="3 4">
    <name type="scientific">Danionella cerebrum</name>
    <dbReference type="NCBI Taxonomy" id="2873325"/>
    <lineage>
        <taxon>Eukaryota</taxon>
        <taxon>Metazoa</taxon>
        <taxon>Chordata</taxon>
        <taxon>Craniata</taxon>
        <taxon>Vertebrata</taxon>
        <taxon>Euteleostomi</taxon>
        <taxon>Actinopterygii</taxon>
        <taxon>Neopterygii</taxon>
        <taxon>Teleostei</taxon>
        <taxon>Ostariophysi</taxon>
        <taxon>Cypriniformes</taxon>
        <taxon>Danionidae</taxon>
        <taxon>Danioninae</taxon>
        <taxon>Danionella</taxon>
    </lineage>
</organism>
<reference evidence="3 4" key="1">
    <citation type="journal article" date="2019" name="Sci. Data">
        <title>Hybrid genome assembly and annotation of Danionella translucida.</title>
        <authorList>
            <person name="Kadobianskyi M."/>
            <person name="Schulze L."/>
            <person name="Schuelke M."/>
            <person name="Judkewitz B."/>
        </authorList>
    </citation>
    <scope>NUCLEOTIDE SEQUENCE [LARGE SCALE GENOMIC DNA]</scope>
    <source>
        <strain evidence="3 4">Bolton</strain>
    </source>
</reference>
<dbReference type="STRING" id="623744.A0A553QZL1"/>
<dbReference type="GO" id="GO:0017056">
    <property type="term" value="F:structural constituent of nuclear pore"/>
    <property type="evidence" value="ECO:0007669"/>
    <property type="project" value="TreeGrafter"/>
</dbReference>
<feature type="compositionally biased region" description="Polar residues" evidence="1">
    <location>
        <begin position="922"/>
        <end position="933"/>
    </location>
</feature>
<protein>
    <recommendedName>
        <fullName evidence="5">POM121 transmembrane nucleoporin</fullName>
    </recommendedName>
</protein>
<evidence type="ECO:0008006" key="5">
    <source>
        <dbReference type="Google" id="ProtNLM"/>
    </source>
</evidence>
<keyword evidence="4" id="KW-1185">Reference proteome</keyword>
<dbReference type="OrthoDB" id="6510268at2759"/>
<keyword evidence="2" id="KW-0472">Membrane</keyword>
<dbReference type="EMBL" id="SRMA01025371">
    <property type="protein sequence ID" value="TRY95404.1"/>
    <property type="molecule type" value="Genomic_DNA"/>
</dbReference>
<dbReference type="Pfam" id="PF15229">
    <property type="entry name" value="POM121"/>
    <property type="match status" value="1"/>
</dbReference>
<feature type="compositionally biased region" description="Basic and acidic residues" evidence="1">
    <location>
        <begin position="415"/>
        <end position="424"/>
    </location>
</feature>
<gene>
    <name evidence="3" type="ORF">DNTS_005479</name>
</gene>
<feature type="compositionally biased region" description="Basic and acidic residues" evidence="1">
    <location>
        <begin position="286"/>
        <end position="295"/>
    </location>
</feature>